<accession>A0A1E4TIR0</accession>
<dbReference type="InterPro" id="IPR020904">
    <property type="entry name" value="Sc_DH/Rdtase_CS"/>
</dbReference>
<dbReference type="PRINTS" id="PR00081">
    <property type="entry name" value="GDHRDH"/>
</dbReference>
<evidence type="ECO:0000313" key="4">
    <source>
        <dbReference type="EMBL" id="ODV91568.1"/>
    </source>
</evidence>
<evidence type="ECO:0000313" key="5">
    <source>
        <dbReference type="Proteomes" id="UP000095023"/>
    </source>
</evidence>
<sequence length="252" mass="27098">MSNSLKGKGVLVTGGSAGLGAETVRKFAREGCNVVINYANNQSRADDLAEEVIEQYGIKAYVLKADLGNIADIEKLVEDSISKLGRLDIVISNAGWTRFINFADIDEVTEADWDRTCNMNIKSHFWLYKYSRKYLNEGPGTQHFIVTASIAGLRPSGSSLPYSSTKAALIHMVKGLAKVSGPNVCVNAICPGLLLTEWGLKFGPEIIANIENSLPLKHAPTISDTAEAFVYVSKSTSVTGTAIPIDAGNMVV</sequence>
<keyword evidence="5" id="KW-1185">Reference proteome</keyword>
<dbReference type="PANTHER" id="PTHR43618:SF2">
    <property type="entry name" value="CHAIN DEHYDROGENASE, PUTATIVE (AFU_ORTHOLOGUE AFUA_6G06930)-RELATED"/>
    <property type="match status" value="1"/>
</dbReference>
<dbReference type="InterPro" id="IPR002347">
    <property type="entry name" value="SDR_fam"/>
</dbReference>
<dbReference type="AlphaFoldDB" id="A0A1E4TIR0"/>
<protein>
    <submittedName>
        <fullName evidence="4">Uncharacterized protein</fullName>
    </submittedName>
</protein>
<dbReference type="PROSITE" id="PS00061">
    <property type="entry name" value="ADH_SHORT"/>
    <property type="match status" value="1"/>
</dbReference>
<dbReference type="OrthoDB" id="47007at2759"/>
<dbReference type="Proteomes" id="UP000095023">
    <property type="component" value="Unassembled WGS sequence"/>
</dbReference>
<keyword evidence="3" id="KW-0560">Oxidoreductase</keyword>
<reference evidence="5" key="1">
    <citation type="submission" date="2016-02" db="EMBL/GenBank/DDBJ databases">
        <title>Comparative genomics of biotechnologically important yeasts.</title>
        <authorList>
            <consortium name="DOE Joint Genome Institute"/>
            <person name="Riley R."/>
            <person name="Haridas S."/>
            <person name="Wolfe K.H."/>
            <person name="Lopes M.R."/>
            <person name="Hittinger C.T."/>
            <person name="Goker M."/>
            <person name="Salamov A."/>
            <person name="Wisecaver J."/>
            <person name="Long T.M."/>
            <person name="Aerts A.L."/>
            <person name="Barry K."/>
            <person name="Choi C."/>
            <person name="Clum A."/>
            <person name="Coughlan A.Y."/>
            <person name="Deshpande S."/>
            <person name="Douglass A.P."/>
            <person name="Hanson S.J."/>
            <person name="Klenk H.-P."/>
            <person name="Labutti K."/>
            <person name="Lapidus A."/>
            <person name="Lindquist E."/>
            <person name="Lipzen A."/>
            <person name="Meier-Kolthoff J.P."/>
            <person name="Ohm R.A."/>
            <person name="Otillar R.P."/>
            <person name="Pangilinan J."/>
            <person name="Peng Y."/>
            <person name="Rokas A."/>
            <person name="Rosa C.A."/>
            <person name="Scheuner C."/>
            <person name="Sibirny A.A."/>
            <person name="Slot J.C."/>
            <person name="Stielow J.B."/>
            <person name="Sun H."/>
            <person name="Kurtzman C.P."/>
            <person name="Blackwell M."/>
            <person name="Jeffries T.W."/>
            <person name="Grigoriev I.V."/>
        </authorList>
    </citation>
    <scope>NUCLEOTIDE SEQUENCE [LARGE SCALE GENOMIC DNA]</scope>
    <source>
        <strain evidence="5">NRRL Y-17796</strain>
    </source>
</reference>
<proteinExistence type="inferred from homology"/>
<dbReference type="Gene3D" id="3.40.50.720">
    <property type="entry name" value="NAD(P)-binding Rossmann-like Domain"/>
    <property type="match status" value="1"/>
</dbReference>
<dbReference type="PANTHER" id="PTHR43618">
    <property type="entry name" value="7-ALPHA-HYDROXYSTEROID DEHYDROGENASE"/>
    <property type="match status" value="1"/>
</dbReference>
<dbReference type="InterPro" id="IPR036291">
    <property type="entry name" value="NAD(P)-bd_dom_sf"/>
</dbReference>
<evidence type="ECO:0000256" key="2">
    <source>
        <dbReference type="ARBA" id="ARBA00022857"/>
    </source>
</evidence>
<name>A0A1E4TIR0_9ASCO</name>
<comment type="similarity">
    <text evidence="1">Belongs to the short-chain dehydrogenases/reductases (SDR) family.</text>
</comment>
<gene>
    <name evidence="4" type="ORF">CANCADRAFT_46601</name>
</gene>
<organism evidence="4 5">
    <name type="scientific">Tortispora caseinolytica NRRL Y-17796</name>
    <dbReference type="NCBI Taxonomy" id="767744"/>
    <lineage>
        <taxon>Eukaryota</taxon>
        <taxon>Fungi</taxon>
        <taxon>Dikarya</taxon>
        <taxon>Ascomycota</taxon>
        <taxon>Saccharomycotina</taxon>
        <taxon>Trigonopsidomycetes</taxon>
        <taxon>Trigonopsidales</taxon>
        <taxon>Trigonopsidaceae</taxon>
        <taxon>Tortispora</taxon>
    </lineage>
</organism>
<keyword evidence="2" id="KW-0521">NADP</keyword>
<dbReference type="CDD" id="cd05233">
    <property type="entry name" value="SDR_c"/>
    <property type="match status" value="1"/>
</dbReference>
<dbReference type="EMBL" id="KV453841">
    <property type="protein sequence ID" value="ODV91568.1"/>
    <property type="molecule type" value="Genomic_DNA"/>
</dbReference>
<evidence type="ECO:0000256" key="1">
    <source>
        <dbReference type="ARBA" id="ARBA00006484"/>
    </source>
</evidence>
<dbReference type="InterPro" id="IPR052178">
    <property type="entry name" value="Sec_Metab_Biosynth_SDR"/>
</dbReference>
<dbReference type="SUPFAM" id="SSF51735">
    <property type="entry name" value="NAD(P)-binding Rossmann-fold domains"/>
    <property type="match status" value="1"/>
</dbReference>
<dbReference type="GO" id="GO:0016491">
    <property type="term" value="F:oxidoreductase activity"/>
    <property type="evidence" value="ECO:0007669"/>
    <property type="project" value="UniProtKB-KW"/>
</dbReference>
<evidence type="ECO:0000256" key="3">
    <source>
        <dbReference type="ARBA" id="ARBA00023002"/>
    </source>
</evidence>
<dbReference type="Pfam" id="PF13561">
    <property type="entry name" value="adh_short_C2"/>
    <property type="match status" value="1"/>
</dbReference>